<dbReference type="STRING" id="1442369.A0A0D2HEB8"/>
<proteinExistence type="inferred from homology"/>
<keyword evidence="4 8" id="KW-0479">Metal-binding</keyword>
<protein>
    <recommendedName>
        <fullName evidence="13">Cytochrome P450</fullName>
    </recommendedName>
</protein>
<dbReference type="Proteomes" id="UP000053617">
    <property type="component" value="Unassembled WGS sequence"/>
</dbReference>
<dbReference type="HOGENOM" id="CLU_001570_14_4_1"/>
<dbReference type="OrthoDB" id="3945418at2759"/>
<dbReference type="EMBL" id="KN847476">
    <property type="protein sequence ID" value="KIX08918.1"/>
    <property type="molecule type" value="Genomic_DNA"/>
</dbReference>
<evidence type="ECO:0000313" key="11">
    <source>
        <dbReference type="EMBL" id="KIX08918.1"/>
    </source>
</evidence>
<evidence type="ECO:0000313" key="12">
    <source>
        <dbReference type="Proteomes" id="UP000053617"/>
    </source>
</evidence>
<name>A0A0D2HEB8_9EURO</name>
<evidence type="ECO:0000256" key="2">
    <source>
        <dbReference type="ARBA" id="ARBA00010617"/>
    </source>
</evidence>
<keyword evidence="7 9" id="KW-0503">Monooxygenase</keyword>
<dbReference type="InterPro" id="IPR036396">
    <property type="entry name" value="Cyt_P450_sf"/>
</dbReference>
<comment type="similarity">
    <text evidence="2 9">Belongs to the cytochrome P450 family.</text>
</comment>
<dbReference type="SUPFAM" id="SSF48264">
    <property type="entry name" value="Cytochrome P450"/>
    <property type="match status" value="1"/>
</dbReference>
<dbReference type="PANTHER" id="PTHR24305">
    <property type="entry name" value="CYTOCHROME P450"/>
    <property type="match status" value="1"/>
</dbReference>
<dbReference type="CDD" id="cd11062">
    <property type="entry name" value="CYP58-like"/>
    <property type="match status" value="1"/>
</dbReference>
<evidence type="ECO:0008006" key="13">
    <source>
        <dbReference type="Google" id="ProtNLM"/>
    </source>
</evidence>
<feature type="binding site" description="axial binding residue" evidence="8">
    <location>
        <position position="458"/>
    </location>
    <ligand>
        <name>heme</name>
        <dbReference type="ChEBI" id="CHEBI:30413"/>
    </ligand>
    <ligandPart>
        <name>Fe</name>
        <dbReference type="ChEBI" id="CHEBI:18248"/>
    </ligandPart>
</feature>
<dbReference type="InterPro" id="IPR002401">
    <property type="entry name" value="Cyt_P450_E_grp-I"/>
</dbReference>
<dbReference type="GO" id="GO:0005506">
    <property type="term" value="F:iron ion binding"/>
    <property type="evidence" value="ECO:0007669"/>
    <property type="project" value="InterPro"/>
</dbReference>
<dbReference type="GO" id="GO:0020037">
    <property type="term" value="F:heme binding"/>
    <property type="evidence" value="ECO:0007669"/>
    <property type="project" value="InterPro"/>
</dbReference>
<dbReference type="PRINTS" id="PR00463">
    <property type="entry name" value="EP450I"/>
</dbReference>
<evidence type="ECO:0000256" key="8">
    <source>
        <dbReference type="PIRSR" id="PIRSR602401-1"/>
    </source>
</evidence>
<feature type="transmembrane region" description="Helical" evidence="10">
    <location>
        <begin position="20"/>
        <end position="44"/>
    </location>
</feature>
<keyword evidence="3 8" id="KW-0349">Heme</keyword>
<evidence type="ECO:0000256" key="4">
    <source>
        <dbReference type="ARBA" id="ARBA00022723"/>
    </source>
</evidence>
<dbReference type="GeneID" id="25291646"/>
<dbReference type="GO" id="GO:0016705">
    <property type="term" value="F:oxidoreductase activity, acting on paired donors, with incorporation or reduction of molecular oxygen"/>
    <property type="evidence" value="ECO:0007669"/>
    <property type="project" value="InterPro"/>
</dbReference>
<accession>A0A0D2HEB8</accession>
<keyword evidence="10" id="KW-1133">Transmembrane helix</keyword>
<dbReference type="PROSITE" id="PS00086">
    <property type="entry name" value="CYTOCHROME_P450"/>
    <property type="match status" value="1"/>
</dbReference>
<evidence type="ECO:0000256" key="10">
    <source>
        <dbReference type="SAM" id="Phobius"/>
    </source>
</evidence>
<keyword evidence="10" id="KW-0812">Transmembrane</keyword>
<keyword evidence="10" id="KW-0472">Membrane</keyword>
<dbReference type="PANTHER" id="PTHR24305:SF157">
    <property type="entry name" value="N-ACETYLTRYPTOPHAN 6-HYDROXYLASE IVOC-RELATED"/>
    <property type="match status" value="1"/>
</dbReference>
<evidence type="ECO:0000256" key="7">
    <source>
        <dbReference type="ARBA" id="ARBA00023033"/>
    </source>
</evidence>
<keyword evidence="12" id="KW-1185">Reference proteome</keyword>
<dbReference type="InterPro" id="IPR017972">
    <property type="entry name" value="Cyt_P450_CS"/>
</dbReference>
<dbReference type="VEuPathDB" id="FungiDB:Z518_03575"/>
<dbReference type="Gene3D" id="1.10.630.10">
    <property type="entry name" value="Cytochrome P450"/>
    <property type="match status" value="1"/>
</dbReference>
<evidence type="ECO:0000256" key="6">
    <source>
        <dbReference type="ARBA" id="ARBA00023004"/>
    </source>
</evidence>
<evidence type="ECO:0000256" key="9">
    <source>
        <dbReference type="RuleBase" id="RU000461"/>
    </source>
</evidence>
<dbReference type="AlphaFoldDB" id="A0A0D2HEB8"/>
<sequence length="518" mass="60112">MFSERLTGILLAFAQKLTVTQAFLFLLALFLALQVLLTIYRLLFHPLARFPGPKLAGISYWYEYYYDVSKKGRFIWKIMELHERYGPVVRINPNELHFNDPEFYDEIYHGKKMRTDRDRWFNLDHLGQGLAFTIDHDLHARRRHALSPYFSMQSIRALEPRITDVVRLMVDRLHEAHKSGTVLNLYYLFSGYALDIVSEYAFGKDISMKFMSNPEFGKLWANLTAETIQINNFGRQFKWLMVFMMSLPESIMIKLNPKIARLIDWRGSIVGQVRQVLDEKLDEKPKDEPTTVIRELVGSDLPPEDKTLQRLSDEANMVVGAGGETTAQTLTRTFYHLLQSPRVMERLRKELNAAIPSPMKIPSLATLQNLPYLNAVVDEGVRISFPVPARSPRIFRDHALQYGEWTIKPGTSVSMSPWMVSMSEKIFPEPFKFKPERWLGNKELRKYQVTFGKGKRACLGINLAYTEMLFAVAMIVRNFELELYETTWEDVEIVHDFFMALPKASSRSVRVEVTKELS</sequence>
<evidence type="ECO:0000256" key="5">
    <source>
        <dbReference type="ARBA" id="ARBA00023002"/>
    </source>
</evidence>
<dbReference type="RefSeq" id="XP_013276054.1">
    <property type="nucleotide sequence ID" value="XM_013420600.1"/>
</dbReference>
<gene>
    <name evidence="11" type="ORF">Z518_03575</name>
</gene>
<evidence type="ECO:0000256" key="3">
    <source>
        <dbReference type="ARBA" id="ARBA00022617"/>
    </source>
</evidence>
<organism evidence="11 12">
    <name type="scientific">Rhinocladiella mackenziei CBS 650.93</name>
    <dbReference type="NCBI Taxonomy" id="1442369"/>
    <lineage>
        <taxon>Eukaryota</taxon>
        <taxon>Fungi</taxon>
        <taxon>Dikarya</taxon>
        <taxon>Ascomycota</taxon>
        <taxon>Pezizomycotina</taxon>
        <taxon>Eurotiomycetes</taxon>
        <taxon>Chaetothyriomycetidae</taxon>
        <taxon>Chaetothyriales</taxon>
        <taxon>Herpotrichiellaceae</taxon>
        <taxon>Rhinocladiella</taxon>
    </lineage>
</organism>
<dbReference type="GO" id="GO:0004497">
    <property type="term" value="F:monooxygenase activity"/>
    <property type="evidence" value="ECO:0007669"/>
    <property type="project" value="UniProtKB-KW"/>
</dbReference>
<dbReference type="InterPro" id="IPR001128">
    <property type="entry name" value="Cyt_P450"/>
</dbReference>
<dbReference type="PRINTS" id="PR00385">
    <property type="entry name" value="P450"/>
</dbReference>
<dbReference type="InterPro" id="IPR050121">
    <property type="entry name" value="Cytochrome_P450_monoxygenase"/>
</dbReference>
<comment type="cofactor">
    <cofactor evidence="1 8">
        <name>heme</name>
        <dbReference type="ChEBI" id="CHEBI:30413"/>
    </cofactor>
</comment>
<keyword evidence="6 8" id="KW-0408">Iron</keyword>
<dbReference type="Pfam" id="PF00067">
    <property type="entry name" value="p450"/>
    <property type="match status" value="1"/>
</dbReference>
<evidence type="ECO:0000256" key="1">
    <source>
        <dbReference type="ARBA" id="ARBA00001971"/>
    </source>
</evidence>
<keyword evidence="5 9" id="KW-0560">Oxidoreductase</keyword>
<reference evidence="11 12" key="1">
    <citation type="submission" date="2015-01" db="EMBL/GenBank/DDBJ databases">
        <title>The Genome Sequence of Rhinocladiella mackenzie CBS 650.93.</title>
        <authorList>
            <consortium name="The Broad Institute Genomics Platform"/>
            <person name="Cuomo C."/>
            <person name="de Hoog S."/>
            <person name="Gorbushina A."/>
            <person name="Stielow B."/>
            <person name="Teixiera M."/>
            <person name="Abouelleil A."/>
            <person name="Chapman S.B."/>
            <person name="Priest M."/>
            <person name="Young S.K."/>
            <person name="Wortman J."/>
            <person name="Nusbaum C."/>
            <person name="Birren B."/>
        </authorList>
    </citation>
    <scope>NUCLEOTIDE SEQUENCE [LARGE SCALE GENOMIC DNA]</scope>
    <source>
        <strain evidence="11 12">CBS 650.93</strain>
    </source>
</reference>